<evidence type="ECO:0000313" key="3">
    <source>
        <dbReference type="EMBL" id="BBB29203.1"/>
    </source>
</evidence>
<protein>
    <submittedName>
        <fullName evidence="3">Sulfurtransferase</fullName>
    </submittedName>
</protein>
<gene>
    <name evidence="3" type="ORF">NEJAP_1251</name>
</gene>
<dbReference type="PROSITE" id="PS50206">
    <property type="entry name" value="RHODANESE_3"/>
    <property type="match status" value="1"/>
</dbReference>
<dbReference type="InterPro" id="IPR001763">
    <property type="entry name" value="Rhodanese-like_dom"/>
</dbReference>
<feature type="signal peptide" evidence="1">
    <location>
        <begin position="1"/>
        <end position="23"/>
    </location>
</feature>
<dbReference type="Pfam" id="PF00581">
    <property type="entry name" value="Rhodanese"/>
    <property type="match status" value="1"/>
</dbReference>
<organism evidence="3 4">
    <name type="scientific">Neptunomonas japonica JAMM 1380</name>
    <dbReference type="NCBI Taxonomy" id="1441457"/>
    <lineage>
        <taxon>Bacteria</taxon>
        <taxon>Pseudomonadati</taxon>
        <taxon>Pseudomonadota</taxon>
        <taxon>Gammaproteobacteria</taxon>
        <taxon>Oceanospirillales</taxon>
        <taxon>Oceanospirillaceae</taxon>
        <taxon>Neptunomonas</taxon>
    </lineage>
</organism>
<dbReference type="EMBL" id="AP014546">
    <property type="protein sequence ID" value="BBB29203.1"/>
    <property type="molecule type" value="Genomic_DNA"/>
</dbReference>
<dbReference type="AlphaFoldDB" id="A0A7R6PTJ5"/>
<sequence>MFIKTISSVALVSLLTASPLAFSKDKPKAMIAPGLFSFEVMHDGAMVEIKRNQNPENLITDLYATTFRGMPQAMHPFEPYDVETIAEREFVQYMIDAQKNKNILIVDTRTIGWHQRLTIPGAVSYPYTMMDDADDRDWAMDDFGALKQSDGGYDFTKAKTLAMFCNGYWCGQTPSMVRAMLEHGYPAEKIKYYRGGMQAWTSLGLSVVGEATE</sequence>
<dbReference type="SMART" id="SM00450">
    <property type="entry name" value="RHOD"/>
    <property type="match status" value="1"/>
</dbReference>
<dbReference type="CDD" id="cd00158">
    <property type="entry name" value="RHOD"/>
    <property type="match status" value="1"/>
</dbReference>
<dbReference type="RefSeq" id="WP_201349826.1">
    <property type="nucleotide sequence ID" value="NZ_AP014546.1"/>
</dbReference>
<accession>A0A7R6PTJ5</accession>
<feature type="chain" id="PRO_5032906319" evidence="1">
    <location>
        <begin position="24"/>
        <end position="213"/>
    </location>
</feature>
<name>A0A7R6PTJ5_9GAMM</name>
<dbReference type="Gene3D" id="3.40.250.10">
    <property type="entry name" value="Rhodanese-like domain"/>
    <property type="match status" value="1"/>
</dbReference>
<proteinExistence type="predicted"/>
<reference evidence="3 4" key="1">
    <citation type="journal article" date="2008" name="Int. J. Syst. Evol. Microbiol.">
        <title>Neptunomonas japonica sp. nov., an Osedax japonicus symbiont-like bacterium isolated from sediment adjacent to sperm whale carcasses off Kagoshima, Japan.</title>
        <authorList>
            <person name="Miyazaki M."/>
            <person name="Nogi Y."/>
            <person name="Fujiwara Y."/>
            <person name="Kawato M."/>
            <person name="Kubokawa K."/>
            <person name="Horikoshi K."/>
        </authorList>
    </citation>
    <scope>NUCLEOTIDE SEQUENCE [LARGE SCALE GENOMIC DNA]</scope>
    <source>
        <strain evidence="3 4">JAMM 1380</strain>
    </source>
</reference>
<feature type="domain" description="Rhodanese" evidence="2">
    <location>
        <begin position="99"/>
        <end position="209"/>
    </location>
</feature>
<evidence type="ECO:0000313" key="4">
    <source>
        <dbReference type="Proteomes" id="UP000595332"/>
    </source>
</evidence>
<dbReference type="SUPFAM" id="SSF52821">
    <property type="entry name" value="Rhodanese/Cell cycle control phosphatase"/>
    <property type="match status" value="1"/>
</dbReference>
<dbReference type="InterPro" id="IPR036873">
    <property type="entry name" value="Rhodanese-like_dom_sf"/>
</dbReference>
<keyword evidence="3" id="KW-0808">Transferase</keyword>
<dbReference type="GO" id="GO:0016740">
    <property type="term" value="F:transferase activity"/>
    <property type="evidence" value="ECO:0007669"/>
    <property type="project" value="UniProtKB-KW"/>
</dbReference>
<evidence type="ECO:0000256" key="1">
    <source>
        <dbReference type="SAM" id="SignalP"/>
    </source>
</evidence>
<evidence type="ECO:0000259" key="2">
    <source>
        <dbReference type="PROSITE" id="PS50206"/>
    </source>
</evidence>
<keyword evidence="4" id="KW-1185">Reference proteome</keyword>
<keyword evidence="1" id="KW-0732">Signal</keyword>
<dbReference type="Proteomes" id="UP000595332">
    <property type="component" value="Chromosome"/>
</dbReference>
<dbReference type="KEGG" id="njp:NEJAP_1251"/>